<dbReference type="Proteomes" id="UP000835052">
    <property type="component" value="Unassembled WGS sequence"/>
</dbReference>
<dbReference type="GO" id="GO:0005783">
    <property type="term" value="C:endoplasmic reticulum"/>
    <property type="evidence" value="ECO:0007669"/>
    <property type="project" value="TreeGrafter"/>
</dbReference>
<feature type="transmembrane region" description="Helical" evidence="6">
    <location>
        <begin position="476"/>
        <end position="495"/>
    </location>
</feature>
<evidence type="ECO:0000256" key="4">
    <source>
        <dbReference type="ARBA" id="ARBA00023136"/>
    </source>
</evidence>
<dbReference type="AlphaFoldDB" id="A0A8S1HJS3"/>
<dbReference type="InterPro" id="IPR051085">
    <property type="entry name" value="MB_O-acyltransferase"/>
</dbReference>
<feature type="transmembrane region" description="Helical" evidence="6">
    <location>
        <begin position="83"/>
        <end position="105"/>
    </location>
</feature>
<sequence>MTSSLRRRPLFQYPAIVETPLCFAVTIVTMTYAWWGVYRASQSFEWKMGDYGMWSKPPIIGETTGHLMKDVTNWEWSRWSPFALSYLPVFLGHAVLFNAGSALLPEKLFVPLYTFSSIGAVAYYFTPFLVAVSLLQGTVVFITAAFVKKTAIVWLSALPVLYLTMHQTSSLSDDPFLIFTFVSYSMLSYVSYSLETMHTAVRPEDNTLPKRYLRMLFYTYYQPYLFSLIVLYPDFERQIAEKSKKTRDWKKCIFFAFRIAFWWWLMETALHFLYFEAILKNQPYLYSLPKDQFVALGMALGIFFHLKYVIIFGLPSLFAHVDSMDPLPPPICLIRVTLYSKVWREFDRGLYIFFKKYIFIPICAPTFSLPRKIFGVLVSYSFVLLWHGFYHHNIVWIGLNILALFLEMSSKVLYTFDSVRLFREKHLTDENFRRVLAWLHIVPFAIGLYSNFYFLGGSEVGAAFVQRFLIEETITVRWPFLLIITLGYFHANTAIEVDRQNALKSKTA</sequence>
<feature type="transmembrane region" description="Helical" evidence="6">
    <location>
        <begin position="112"/>
        <end position="135"/>
    </location>
</feature>
<feature type="transmembrane region" description="Helical" evidence="6">
    <location>
        <begin position="212"/>
        <end position="232"/>
    </location>
</feature>
<name>A0A8S1HJS3_9PELO</name>
<dbReference type="Pfam" id="PF03062">
    <property type="entry name" value="MBOAT"/>
    <property type="match status" value="1"/>
</dbReference>
<gene>
    <name evidence="7" type="ORF">CAUJ_LOCUS12825</name>
</gene>
<keyword evidence="4 6" id="KW-0472">Membrane</keyword>
<dbReference type="PANTHER" id="PTHR13285">
    <property type="entry name" value="ACYLTRANSFERASE"/>
    <property type="match status" value="1"/>
</dbReference>
<proteinExistence type="inferred from homology"/>
<feature type="transmembrane region" description="Helical" evidence="6">
    <location>
        <begin position="141"/>
        <end position="163"/>
    </location>
</feature>
<organism evidence="7 8">
    <name type="scientific">Caenorhabditis auriculariae</name>
    <dbReference type="NCBI Taxonomy" id="2777116"/>
    <lineage>
        <taxon>Eukaryota</taxon>
        <taxon>Metazoa</taxon>
        <taxon>Ecdysozoa</taxon>
        <taxon>Nematoda</taxon>
        <taxon>Chromadorea</taxon>
        <taxon>Rhabditida</taxon>
        <taxon>Rhabditina</taxon>
        <taxon>Rhabditomorpha</taxon>
        <taxon>Rhabditoidea</taxon>
        <taxon>Rhabditidae</taxon>
        <taxon>Peloderinae</taxon>
        <taxon>Caenorhabditis</taxon>
    </lineage>
</organism>
<evidence type="ECO:0000256" key="2">
    <source>
        <dbReference type="ARBA" id="ARBA00022692"/>
    </source>
</evidence>
<evidence type="ECO:0000256" key="3">
    <source>
        <dbReference type="ARBA" id="ARBA00022989"/>
    </source>
</evidence>
<dbReference type="GO" id="GO:0016020">
    <property type="term" value="C:membrane"/>
    <property type="evidence" value="ECO:0007669"/>
    <property type="project" value="UniProtKB-SubCell"/>
</dbReference>
<feature type="transmembrane region" description="Helical" evidence="6">
    <location>
        <begin position="253"/>
        <end position="273"/>
    </location>
</feature>
<evidence type="ECO:0000313" key="8">
    <source>
        <dbReference type="Proteomes" id="UP000835052"/>
    </source>
</evidence>
<feature type="transmembrane region" description="Helical" evidence="6">
    <location>
        <begin position="21"/>
        <end position="38"/>
    </location>
</feature>
<feature type="transmembrane region" description="Helical" evidence="6">
    <location>
        <begin position="373"/>
        <end position="389"/>
    </location>
</feature>
<feature type="transmembrane region" description="Helical" evidence="6">
    <location>
        <begin position="293"/>
        <end position="314"/>
    </location>
</feature>
<dbReference type="PANTHER" id="PTHR13285:SF22">
    <property type="entry name" value="PROTEIN-CYSTEINE N-PALMITOYLTRANSFERASE HHAT"/>
    <property type="match status" value="1"/>
</dbReference>
<comment type="subcellular location">
    <subcellularLocation>
        <location evidence="1">Membrane</location>
        <topology evidence="1">Multi-pass membrane protein</topology>
    </subcellularLocation>
</comment>
<reference evidence="7" key="1">
    <citation type="submission" date="2020-10" db="EMBL/GenBank/DDBJ databases">
        <authorList>
            <person name="Kikuchi T."/>
        </authorList>
    </citation>
    <scope>NUCLEOTIDE SEQUENCE</scope>
    <source>
        <strain evidence="7">NKZ352</strain>
    </source>
</reference>
<dbReference type="GO" id="GO:0016409">
    <property type="term" value="F:palmitoyltransferase activity"/>
    <property type="evidence" value="ECO:0007669"/>
    <property type="project" value="TreeGrafter"/>
</dbReference>
<evidence type="ECO:0000256" key="1">
    <source>
        <dbReference type="ARBA" id="ARBA00004141"/>
    </source>
</evidence>
<comment type="caution">
    <text evidence="7">The sequence shown here is derived from an EMBL/GenBank/DDBJ whole genome shotgun (WGS) entry which is preliminary data.</text>
</comment>
<accession>A0A8S1HJS3</accession>
<protein>
    <submittedName>
        <fullName evidence="7">Uncharacterized protein</fullName>
    </submittedName>
</protein>
<feature type="transmembrane region" description="Helical" evidence="6">
    <location>
        <begin position="435"/>
        <end position="456"/>
    </location>
</feature>
<keyword evidence="3 6" id="KW-1133">Transmembrane helix</keyword>
<dbReference type="EMBL" id="CAJGYM010000082">
    <property type="protein sequence ID" value="CAD6196914.1"/>
    <property type="molecule type" value="Genomic_DNA"/>
</dbReference>
<dbReference type="OrthoDB" id="420606at2759"/>
<feature type="transmembrane region" description="Helical" evidence="6">
    <location>
        <begin position="175"/>
        <end position="192"/>
    </location>
</feature>
<keyword evidence="2 6" id="KW-0812">Transmembrane</keyword>
<dbReference type="InterPro" id="IPR004299">
    <property type="entry name" value="MBOAT_fam"/>
</dbReference>
<keyword evidence="8" id="KW-1185">Reference proteome</keyword>
<feature type="transmembrane region" description="Helical" evidence="6">
    <location>
        <begin position="395"/>
        <end position="414"/>
    </location>
</feature>
<evidence type="ECO:0000256" key="5">
    <source>
        <dbReference type="ARBA" id="ARBA00038268"/>
    </source>
</evidence>
<evidence type="ECO:0000313" key="7">
    <source>
        <dbReference type="EMBL" id="CAD6196914.1"/>
    </source>
</evidence>
<evidence type="ECO:0000256" key="6">
    <source>
        <dbReference type="SAM" id="Phobius"/>
    </source>
</evidence>
<comment type="similarity">
    <text evidence="5">Belongs to the membrane-bound acyltransferase family. HHAT subfamily.</text>
</comment>